<evidence type="ECO:0000259" key="12">
    <source>
        <dbReference type="Pfam" id="PF08544"/>
    </source>
</evidence>
<dbReference type="PIRSF" id="PIRSF010376">
    <property type="entry name" value="IspE"/>
    <property type="match status" value="1"/>
</dbReference>
<dbReference type="Gene3D" id="3.30.70.890">
    <property type="entry name" value="GHMP kinase, C-terminal domain"/>
    <property type="match status" value="1"/>
</dbReference>
<dbReference type="InterPro" id="IPR014721">
    <property type="entry name" value="Ribsml_uS5_D2-typ_fold_subgr"/>
</dbReference>
<dbReference type="EMBL" id="QETF01000012">
    <property type="protein sequence ID" value="PWG16537.1"/>
    <property type="molecule type" value="Genomic_DNA"/>
</dbReference>
<feature type="active site" evidence="10">
    <location>
        <position position="15"/>
    </location>
</feature>
<dbReference type="InterPro" id="IPR013750">
    <property type="entry name" value="GHMP_kinase_C_dom"/>
</dbReference>
<comment type="similarity">
    <text evidence="1 10">Belongs to the GHMP kinase family. IspE subfamily.</text>
</comment>
<keyword evidence="4 10" id="KW-0808">Transferase</keyword>
<dbReference type="Pfam" id="PF00288">
    <property type="entry name" value="GHMP_kinases_N"/>
    <property type="match status" value="1"/>
</dbReference>
<dbReference type="SUPFAM" id="SSF55060">
    <property type="entry name" value="GHMP Kinase, C-terminal domain"/>
    <property type="match status" value="1"/>
</dbReference>
<evidence type="ECO:0000256" key="8">
    <source>
        <dbReference type="ARBA" id="ARBA00023229"/>
    </source>
</evidence>
<evidence type="ECO:0000256" key="10">
    <source>
        <dbReference type="HAMAP-Rule" id="MF_00061"/>
    </source>
</evidence>
<dbReference type="OrthoDB" id="9809438at2"/>
<dbReference type="PANTHER" id="PTHR43527">
    <property type="entry name" value="4-DIPHOSPHOCYTIDYL-2-C-METHYL-D-ERYTHRITOL KINASE, CHLOROPLASTIC"/>
    <property type="match status" value="1"/>
</dbReference>
<dbReference type="AlphaFoldDB" id="A0A2V1P5B2"/>
<protein>
    <recommendedName>
        <fullName evidence="3 10">4-diphosphocytidyl-2-C-methyl-D-erythritol kinase</fullName>
        <shortName evidence="10">CMK</shortName>
        <ecNumber evidence="2 10">2.7.1.148</ecNumber>
    </recommendedName>
    <alternativeName>
        <fullName evidence="9 10">4-(cytidine-5'-diphospho)-2-C-methyl-D-erythritol kinase</fullName>
    </alternativeName>
</protein>
<comment type="pathway">
    <text evidence="10">Isoprenoid biosynthesis; isopentenyl diphosphate biosynthesis via DXP pathway; isopentenyl diphosphate from 1-deoxy-D-xylulose 5-phosphate: step 3/6.</text>
</comment>
<evidence type="ECO:0000256" key="5">
    <source>
        <dbReference type="ARBA" id="ARBA00022741"/>
    </source>
</evidence>
<keyword evidence="14" id="KW-1185">Reference proteome</keyword>
<dbReference type="Proteomes" id="UP000245293">
    <property type="component" value="Unassembled WGS sequence"/>
</dbReference>
<accession>A0A2V1P5B2</accession>
<dbReference type="GO" id="GO:0016114">
    <property type="term" value="P:terpenoid biosynthetic process"/>
    <property type="evidence" value="ECO:0007669"/>
    <property type="project" value="UniProtKB-UniRule"/>
</dbReference>
<comment type="catalytic activity">
    <reaction evidence="10">
        <text>4-CDP-2-C-methyl-D-erythritol + ATP = 4-CDP-2-C-methyl-D-erythritol 2-phosphate + ADP + H(+)</text>
        <dbReference type="Rhea" id="RHEA:18437"/>
        <dbReference type="ChEBI" id="CHEBI:15378"/>
        <dbReference type="ChEBI" id="CHEBI:30616"/>
        <dbReference type="ChEBI" id="CHEBI:57823"/>
        <dbReference type="ChEBI" id="CHEBI:57919"/>
        <dbReference type="ChEBI" id="CHEBI:456216"/>
        <dbReference type="EC" id="2.7.1.148"/>
    </reaction>
</comment>
<name>A0A2V1P5B2_9RHOB</name>
<evidence type="ECO:0000256" key="7">
    <source>
        <dbReference type="ARBA" id="ARBA00022840"/>
    </source>
</evidence>
<keyword evidence="7 10" id="KW-0067">ATP-binding</keyword>
<evidence type="ECO:0000313" key="13">
    <source>
        <dbReference type="EMBL" id="PWG16537.1"/>
    </source>
</evidence>
<dbReference type="RefSeq" id="WP_109389134.1">
    <property type="nucleotide sequence ID" value="NZ_QETF01000012.1"/>
</dbReference>
<dbReference type="NCBIfam" id="TIGR00154">
    <property type="entry name" value="ispE"/>
    <property type="match status" value="1"/>
</dbReference>
<evidence type="ECO:0000256" key="1">
    <source>
        <dbReference type="ARBA" id="ARBA00009684"/>
    </source>
</evidence>
<evidence type="ECO:0000256" key="3">
    <source>
        <dbReference type="ARBA" id="ARBA00017473"/>
    </source>
</evidence>
<gene>
    <name evidence="10" type="primary">ispE</name>
    <name evidence="13" type="ORF">DFK10_11260</name>
</gene>
<dbReference type="InterPro" id="IPR006204">
    <property type="entry name" value="GHMP_kinase_N_dom"/>
</dbReference>
<dbReference type="GO" id="GO:0019288">
    <property type="term" value="P:isopentenyl diphosphate biosynthetic process, methylerythritol 4-phosphate pathway"/>
    <property type="evidence" value="ECO:0007669"/>
    <property type="project" value="UniProtKB-UniRule"/>
</dbReference>
<dbReference type="EC" id="2.7.1.148" evidence="2 10"/>
<dbReference type="InterPro" id="IPR036554">
    <property type="entry name" value="GHMP_kinase_C_sf"/>
</dbReference>
<evidence type="ECO:0000256" key="4">
    <source>
        <dbReference type="ARBA" id="ARBA00022679"/>
    </source>
</evidence>
<dbReference type="SUPFAM" id="SSF54211">
    <property type="entry name" value="Ribosomal protein S5 domain 2-like"/>
    <property type="match status" value="1"/>
</dbReference>
<organism evidence="13 14">
    <name type="scientific">Salibaculum griseiflavum</name>
    <dbReference type="NCBI Taxonomy" id="1914409"/>
    <lineage>
        <taxon>Bacteria</taxon>
        <taxon>Pseudomonadati</taxon>
        <taxon>Pseudomonadota</taxon>
        <taxon>Alphaproteobacteria</taxon>
        <taxon>Rhodobacterales</taxon>
        <taxon>Roseobacteraceae</taxon>
        <taxon>Salibaculum</taxon>
    </lineage>
</organism>
<feature type="domain" description="GHMP kinase C-terminal" evidence="12">
    <location>
        <begin position="211"/>
        <end position="270"/>
    </location>
</feature>
<keyword evidence="8 10" id="KW-0414">Isoprene biosynthesis</keyword>
<evidence type="ECO:0000259" key="11">
    <source>
        <dbReference type="Pfam" id="PF00288"/>
    </source>
</evidence>
<comment type="caution">
    <text evidence="13">The sequence shown here is derived from an EMBL/GenBank/DDBJ whole genome shotgun (WGS) entry which is preliminary data.</text>
</comment>
<dbReference type="HAMAP" id="MF_00061">
    <property type="entry name" value="IspE"/>
    <property type="match status" value="1"/>
</dbReference>
<feature type="domain" description="GHMP kinase N-terminal" evidence="11">
    <location>
        <begin position="72"/>
        <end position="140"/>
    </location>
</feature>
<dbReference type="NCBIfam" id="NF011202">
    <property type="entry name" value="PRK14608.1"/>
    <property type="match status" value="1"/>
</dbReference>
<reference evidence="14" key="1">
    <citation type="submission" date="2018-05" db="EMBL/GenBank/DDBJ databases">
        <authorList>
            <person name="Du Z."/>
            <person name="Wang X."/>
        </authorList>
    </citation>
    <scope>NUCLEOTIDE SEQUENCE [LARGE SCALE GENOMIC DNA]</scope>
    <source>
        <strain evidence="14">WDS4C29</strain>
    </source>
</reference>
<keyword evidence="6 10" id="KW-0418">Kinase</keyword>
<dbReference type="InterPro" id="IPR004424">
    <property type="entry name" value="IspE"/>
</dbReference>
<evidence type="ECO:0000313" key="14">
    <source>
        <dbReference type="Proteomes" id="UP000245293"/>
    </source>
</evidence>
<dbReference type="PANTHER" id="PTHR43527:SF2">
    <property type="entry name" value="4-DIPHOSPHOCYTIDYL-2-C-METHYL-D-ERYTHRITOL KINASE, CHLOROPLASTIC"/>
    <property type="match status" value="1"/>
</dbReference>
<dbReference type="InterPro" id="IPR020568">
    <property type="entry name" value="Ribosomal_Su5_D2-typ_SF"/>
</dbReference>
<dbReference type="GO" id="GO:0005524">
    <property type="term" value="F:ATP binding"/>
    <property type="evidence" value="ECO:0007669"/>
    <property type="project" value="UniProtKB-UniRule"/>
</dbReference>
<feature type="active site" evidence="10">
    <location>
        <position position="135"/>
    </location>
</feature>
<dbReference type="Gene3D" id="3.30.230.10">
    <property type="match status" value="1"/>
</dbReference>
<evidence type="ECO:0000256" key="2">
    <source>
        <dbReference type="ARBA" id="ARBA00012052"/>
    </source>
</evidence>
<proteinExistence type="inferred from homology"/>
<evidence type="ECO:0000256" key="6">
    <source>
        <dbReference type="ARBA" id="ARBA00022777"/>
    </source>
</evidence>
<dbReference type="GO" id="GO:0050515">
    <property type="term" value="F:4-(cytidine 5'-diphospho)-2-C-methyl-D-erythritol kinase activity"/>
    <property type="evidence" value="ECO:0007669"/>
    <property type="project" value="UniProtKB-UniRule"/>
</dbReference>
<comment type="function">
    <text evidence="10">Catalyzes the phosphorylation of the position 2 hydroxy group of 4-diphosphocytidyl-2C-methyl-D-erythritol.</text>
</comment>
<feature type="binding site" evidence="10">
    <location>
        <begin position="96"/>
        <end position="106"/>
    </location>
    <ligand>
        <name>ATP</name>
        <dbReference type="ChEBI" id="CHEBI:30616"/>
    </ligand>
</feature>
<dbReference type="Pfam" id="PF08544">
    <property type="entry name" value="GHMP_kinases_C"/>
    <property type="match status" value="1"/>
</dbReference>
<dbReference type="UniPathway" id="UPA00056">
    <property type="reaction ID" value="UER00094"/>
</dbReference>
<keyword evidence="5 10" id="KW-0547">Nucleotide-binding</keyword>
<evidence type="ECO:0000256" key="9">
    <source>
        <dbReference type="ARBA" id="ARBA00032554"/>
    </source>
</evidence>
<sequence>MTASKDSVTAFAPAKLNLCLHVTGQRPDGYHELDSLVMFAATGDTITATLADDLSLTIDGPFADSLSMEADNLVLRAARLLDPDRGARIHLHKALPVAAGIGGGSSDAAATLRALATLWDMPLPTAAEVLPLGADIPVCMHPGLLRMEGIGEALTPLGPAPMLDIVLVNPGIALSTPEVFKGLRCKDNPPLPGDMPDPFEIDSWVGWLAEQRNDLQEPAIAAAPVIGEVLEALDAQPGNQLVRMSGSGATCFGIFEDAATRDAAAAAIRTARPDWWVAASEEWNL</sequence>